<keyword evidence="7" id="KW-0325">Glycoprotein</keyword>
<feature type="transmembrane region" description="Helical" evidence="8">
    <location>
        <begin position="306"/>
        <end position="326"/>
    </location>
</feature>
<keyword evidence="2" id="KW-1003">Cell membrane</keyword>
<organism evidence="9 10">
    <name type="scientific">Drosophila pseudoobscura pseudoobscura</name>
    <name type="common">Fruit fly</name>
    <dbReference type="NCBI Taxonomy" id="46245"/>
    <lineage>
        <taxon>Eukaryota</taxon>
        <taxon>Metazoa</taxon>
        <taxon>Ecdysozoa</taxon>
        <taxon>Arthropoda</taxon>
        <taxon>Hexapoda</taxon>
        <taxon>Insecta</taxon>
        <taxon>Pterygota</taxon>
        <taxon>Neoptera</taxon>
        <taxon>Endopterygota</taxon>
        <taxon>Diptera</taxon>
        <taxon>Brachycera</taxon>
        <taxon>Muscomorpha</taxon>
        <taxon>Ephydroidea</taxon>
        <taxon>Drosophilidae</taxon>
        <taxon>Drosophila</taxon>
        <taxon>Sophophora</taxon>
    </lineage>
</organism>
<protein>
    <submittedName>
        <fullName evidence="10">Uncharacterized protein Ir67b</fullName>
    </submittedName>
</protein>
<dbReference type="KEGG" id="dpo:4812891"/>
<feature type="transmembrane region" description="Helical" evidence="8">
    <location>
        <begin position="333"/>
        <end position="353"/>
    </location>
</feature>
<sequence>MTAHGGAYKKRQGRAAESRVASMDLLSLNALQNLALLSTIQELNGLYGMQLNVFLDFGNRSDLLAATGPQPSVASLWIRDAAIQLVLEGNYSSRTLTIVRLEEGQTRATLEYLTAWLWRYQHLQVLIVYPGAGELLEIFGYCWRQGMVHILAMEAASGRLYSFMPYPKLRLLSLGSVGEYYRRTRGMLWDFQGYNITTGLAYNGGPRCFGFRDSHNRLILAGYMLNMVLEFVKHFNGTKQLIYITSVDQAIGLLANRTIDLIPYLMVPADEYYVPTKVLYLENCVMMVPSSRPLATFLYLVRPFTWGTWLAWLLVLVYCSAALLVLSRGRLNASAAFLEALCLALFLGGARGPGSPRDILTFVLLTAGGFVLTNLYLAQLSTSLAARLYEREIDTVDDLPGTDLKWYMIAYDAALVRSQFANRPAVIRRILVGSNEKTDDLRRELNTCCVHSGYEDRIDFILYQQKLLRFPIFRKLPEILYQQPHQIPSSFGRPYLRLFNDFTLRIFESGIQQKMKWDSYRHGVQSGQIQFGFRDRYMEVRSNDVEYYYVIGGLWLGGLLLATVSFLCEFYLLNKV</sequence>
<keyword evidence="4 8" id="KW-1133">Transmembrane helix</keyword>
<evidence type="ECO:0000256" key="5">
    <source>
        <dbReference type="ARBA" id="ARBA00023136"/>
    </source>
</evidence>
<dbReference type="InterPro" id="IPR052192">
    <property type="entry name" value="Insect_Ionotropic_Sensory_Rcpt"/>
</dbReference>
<keyword evidence="6" id="KW-0675">Receptor</keyword>
<reference evidence="10" key="1">
    <citation type="submission" date="2025-08" db="UniProtKB">
        <authorList>
            <consortium name="RefSeq"/>
        </authorList>
    </citation>
    <scope>IDENTIFICATION</scope>
    <source>
        <strain evidence="10">MV-25-SWS-2005</strain>
        <tissue evidence="10">Whole body</tissue>
    </source>
</reference>
<keyword evidence="5 8" id="KW-0472">Membrane</keyword>
<evidence type="ECO:0000256" key="3">
    <source>
        <dbReference type="ARBA" id="ARBA00022692"/>
    </source>
</evidence>
<evidence type="ECO:0000256" key="8">
    <source>
        <dbReference type="SAM" id="Phobius"/>
    </source>
</evidence>
<keyword evidence="3 8" id="KW-0812">Transmembrane</keyword>
<evidence type="ECO:0000256" key="1">
    <source>
        <dbReference type="ARBA" id="ARBA00004651"/>
    </source>
</evidence>
<evidence type="ECO:0000256" key="2">
    <source>
        <dbReference type="ARBA" id="ARBA00022475"/>
    </source>
</evidence>
<dbReference type="PANTHER" id="PTHR42643:SF39">
    <property type="entry name" value="IONOTROPIC RECEPTOR 56A-RELATED"/>
    <property type="match status" value="1"/>
</dbReference>
<gene>
    <name evidence="10" type="primary">Ir67b</name>
</gene>
<evidence type="ECO:0000256" key="6">
    <source>
        <dbReference type="ARBA" id="ARBA00023170"/>
    </source>
</evidence>
<proteinExistence type="predicted"/>
<evidence type="ECO:0000313" key="10">
    <source>
        <dbReference type="RefSeq" id="XP_001353772.4"/>
    </source>
</evidence>
<dbReference type="FunCoup" id="A0A6I8UDN2">
    <property type="interactions" value="5"/>
</dbReference>
<dbReference type="InParanoid" id="A0A6I8UDN2"/>
<accession>A0A6I8UDN2</accession>
<keyword evidence="9" id="KW-1185">Reference proteome</keyword>
<dbReference type="AlphaFoldDB" id="A0A6I8UDN2"/>
<evidence type="ECO:0000313" key="9">
    <source>
        <dbReference type="Proteomes" id="UP000001819"/>
    </source>
</evidence>
<dbReference type="SUPFAM" id="SSF53850">
    <property type="entry name" value="Periplasmic binding protein-like II"/>
    <property type="match status" value="1"/>
</dbReference>
<name>A0A6I8UDN2_DROPS</name>
<feature type="transmembrane region" description="Helical" evidence="8">
    <location>
        <begin position="547"/>
        <end position="573"/>
    </location>
</feature>
<feature type="transmembrane region" description="Helical" evidence="8">
    <location>
        <begin position="359"/>
        <end position="378"/>
    </location>
</feature>
<dbReference type="Proteomes" id="UP000001819">
    <property type="component" value="Chromosome X"/>
</dbReference>
<evidence type="ECO:0000256" key="4">
    <source>
        <dbReference type="ARBA" id="ARBA00022989"/>
    </source>
</evidence>
<evidence type="ECO:0000256" key="7">
    <source>
        <dbReference type="ARBA" id="ARBA00023180"/>
    </source>
</evidence>
<dbReference type="PANTHER" id="PTHR42643">
    <property type="entry name" value="IONOTROPIC RECEPTOR 20A-RELATED"/>
    <property type="match status" value="1"/>
</dbReference>
<comment type="subcellular location">
    <subcellularLocation>
        <location evidence="1">Cell membrane</location>
        <topology evidence="1">Multi-pass membrane protein</topology>
    </subcellularLocation>
</comment>
<dbReference type="RefSeq" id="XP_001353772.4">
    <property type="nucleotide sequence ID" value="XM_001353736.4"/>
</dbReference>
<dbReference type="GO" id="GO:0005886">
    <property type="term" value="C:plasma membrane"/>
    <property type="evidence" value="ECO:0007669"/>
    <property type="project" value="UniProtKB-SubCell"/>
</dbReference>